<organism evidence="1 2">
    <name type="scientific">Smallanthus sonchifolius</name>
    <dbReference type="NCBI Taxonomy" id="185202"/>
    <lineage>
        <taxon>Eukaryota</taxon>
        <taxon>Viridiplantae</taxon>
        <taxon>Streptophyta</taxon>
        <taxon>Embryophyta</taxon>
        <taxon>Tracheophyta</taxon>
        <taxon>Spermatophyta</taxon>
        <taxon>Magnoliopsida</taxon>
        <taxon>eudicotyledons</taxon>
        <taxon>Gunneridae</taxon>
        <taxon>Pentapetalae</taxon>
        <taxon>asterids</taxon>
        <taxon>campanulids</taxon>
        <taxon>Asterales</taxon>
        <taxon>Asteraceae</taxon>
        <taxon>Asteroideae</taxon>
        <taxon>Heliantheae alliance</taxon>
        <taxon>Millerieae</taxon>
        <taxon>Smallanthus</taxon>
    </lineage>
</organism>
<reference evidence="2" key="1">
    <citation type="journal article" date="2022" name="Mol. Ecol. Resour.">
        <title>The genomes of chicory, endive, great burdock and yacon provide insights into Asteraceae palaeo-polyploidization history and plant inulin production.</title>
        <authorList>
            <person name="Fan W."/>
            <person name="Wang S."/>
            <person name="Wang H."/>
            <person name="Wang A."/>
            <person name="Jiang F."/>
            <person name="Liu H."/>
            <person name="Zhao H."/>
            <person name="Xu D."/>
            <person name="Zhang Y."/>
        </authorList>
    </citation>
    <scope>NUCLEOTIDE SEQUENCE [LARGE SCALE GENOMIC DNA]</scope>
    <source>
        <strain evidence="2">cv. Yunnan</strain>
    </source>
</reference>
<comment type="caution">
    <text evidence="1">The sequence shown here is derived from an EMBL/GenBank/DDBJ whole genome shotgun (WGS) entry which is preliminary data.</text>
</comment>
<accession>A0ACB9EQ01</accession>
<evidence type="ECO:0000313" key="2">
    <source>
        <dbReference type="Proteomes" id="UP001056120"/>
    </source>
</evidence>
<name>A0ACB9EQ01_9ASTR</name>
<dbReference type="Proteomes" id="UP001056120">
    <property type="component" value="Linkage Group LG17"/>
</dbReference>
<reference evidence="1 2" key="2">
    <citation type="journal article" date="2022" name="Mol. Ecol. Resour.">
        <title>The genomes of chicory, endive, great burdock and yacon provide insights into Asteraceae paleo-polyploidization history and plant inulin production.</title>
        <authorList>
            <person name="Fan W."/>
            <person name="Wang S."/>
            <person name="Wang H."/>
            <person name="Wang A."/>
            <person name="Jiang F."/>
            <person name="Liu H."/>
            <person name="Zhao H."/>
            <person name="Xu D."/>
            <person name="Zhang Y."/>
        </authorList>
    </citation>
    <scope>NUCLEOTIDE SEQUENCE [LARGE SCALE GENOMIC DNA]</scope>
    <source>
        <strain evidence="2">cv. Yunnan</strain>
        <tissue evidence="1">Leaves</tissue>
    </source>
</reference>
<keyword evidence="2" id="KW-1185">Reference proteome</keyword>
<evidence type="ECO:0000313" key="1">
    <source>
        <dbReference type="EMBL" id="KAI3760526.1"/>
    </source>
</evidence>
<gene>
    <name evidence="1" type="ORF">L1987_50921</name>
</gene>
<protein>
    <submittedName>
        <fullName evidence="1">Uncharacterized protein</fullName>
    </submittedName>
</protein>
<sequence length="139" mass="16079">MLYHLSLHSDLRELLDFQRALLGSVSWYLQRFKYEYHSSFGQGRKDVALEVQEPDVTIISPDRPDIVLEIPTSGNPKAPWFTLKEGSRYNLNFSIKVSNDIVCGLKYTNQVWKMGLKGTLSIRTLNLSILMLFNHFSRL</sequence>
<proteinExistence type="predicted"/>
<dbReference type="EMBL" id="CM042034">
    <property type="protein sequence ID" value="KAI3760526.1"/>
    <property type="molecule type" value="Genomic_DNA"/>
</dbReference>